<name>A0A1L3MMZ8_9BACI</name>
<dbReference type="EMBL" id="CP016020">
    <property type="protein sequence ID" value="APH03730.1"/>
    <property type="molecule type" value="Genomic_DNA"/>
</dbReference>
<keyword evidence="3" id="KW-1185">Reference proteome</keyword>
<feature type="transmembrane region" description="Helical" evidence="1">
    <location>
        <begin position="7"/>
        <end position="24"/>
    </location>
</feature>
<protein>
    <submittedName>
        <fullName evidence="2">ECF transporter S component</fullName>
    </submittedName>
</protein>
<evidence type="ECO:0000313" key="2">
    <source>
        <dbReference type="EMBL" id="APH03730.1"/>
    </source>
</evidence>
<dbReference type="KEGG" id="bwh:A9C19_02555"/>
<evidence type="ECO:0000313" key="3">
    <source>
        <dbReference type="Proteomes" id="UP000181936"/>
    </source>
</evidence>
<dbReference type="InterPro" id="IPR024529">
    <property type="entry name" value="ECF_trnsprt_substrate-spec"/>
</dbReference>
<dbReference type="STRING" id="1547283.A9C19_02555"/>
<organism evidence="2 3">
    <name type="scientific">Bacillus weihaiensis</name>
    <dbReference type="NCBI Taxonomy" id="1547283"/>
    <lineage>
        <taxon>Bacteria</taxon>
        <taxon>Bacillati</taxon>
        <taxon>Bacillota</taxon>
        <taxon>Bacilli</taxon>
        <taxon>Bacillales</taxon>
        <taxon>Bacillaceae</taxon>
        <taxon>Bacillus</taxon>
    </lineage>
</organism>
<proteinExistence type="predicted"/>
<dbReference type="GO" id="GO:0022857">
    <property type="term" value="F:transmembrane transporter activity"/>
    <property type="evidence" value="ECO:0007669"/>
    <property type="project" value="InterPro"/>
</dbReference>
<dbReference type="RefSeq" id="WP_072578518.1">
    <property type="nucleotide sequence ID" value="NZ_CP016020.1"/>
</dbReference>
<accession>A0A1L3MMZ8</accession>
<dbReference type="Gene3D" id="1.10.1760.20">
    <property type="match status" value="1"/>
</dbReference>
<dbReference type="PIRSF" id="PIRSF037395">
    <property type="entry name" value="UCP037395_ABCper"/>
    <property type="match status" value="1"/>
</dbReference>
<feature type="transmembrane region" description="Helical" evidence="1">
    <location>
        <begin position="30"/>
        <end position="47"/>
    </location>
</feature>
<dbReference type="AlphaFoldDB" id="A0A1L3MMZ8"/>
<keyword evidence="1" id="KW-0472">Membrane</keyword>
<feature type="transmembrane region" description="Helical" evidence="1">
    <location>
        <begin position="59"/>
        <end position="76"/>
    </location>
</feature>
<dbReference type="Proteomes" id="UP000181936">
    <property type="component" value="Chromosome"/>
</dbReference>
<keyword evidence="1" id="KW-0812">Transmembrane</keyword>
<dbReference type="Pfam" id="PF12822">
    <property type="entry name" value="ECF_trnsprt"/>
    <property type="match status" value="1"/>
</dbReference>
<sequence length="230" mass="25661">MGRSGIILFILFLCTTFLVIALPFFLGGYYLLSSFLFLLLTFVPFMIRFERRKVAGRELVLLAVMAAIAAVSRIPFASIPNVQPTTFVIIVAALAFGAESGFVIGALAALVSNLFLGQGPWTPWQMYAWGTIGLTAGLLRNTSFMKSMSGKVVFGFLSGILFGWVMNLWQIISLGDSITFEQVVAYYGLSFYFDLAHAFANIFFLLVFAKSWLKILERFRKKYGLLEMES</sequence>
<feature type="transmembrane region" description="Helical" evidence="1">
    <location>
        <begin position="152"/>
        <end position="172"/>
    </location>
</feature>
<dbReference type="OrthoDB" id="5198189at2"/>
<evidence type="ECO:0000256" key="1">
    <source>
        <dbReference type="SAM" id="Phobius"/>
    </source>
</evidence>
<feature type="transmembrane region" description="Helical" evidence="1">
    <location>
        <begin position="88"/>
        <end position="116"/>
    </location>
</feature>
<dbReference type="InterPro" id="IPR017196">
    <property type="entry name" value="ECF_substrate-spec_UCP037395"/>
</dbReference>
<keyword evidence="1" id="KW-1133">Transmembrane helix</keyword>
<gene>
    <name evidence="2" type="ORF">A9C19_02555</name>
</gene>
<reference evidence="2 3" key="1">
    <citation type="journal article" date="2016" name="Sci. Rep.">
        <title>Complete genome sequence and transcriptomic analysis of a novel marine strain Bacillus weihaiensis reveals the mechanism of brown algae degradation.</title>
        <authorList>
            <person name="Zhu Y."/>
            <person name="Chen P."/>
            <person name="Bao Y."/>
            <person name="Men Y."/>
            <person name="Zeng Y."/>
            <person name="Yang J."/>
            <person name="Sun J."/>
            <person name="Sun Y."/>
        </authorList>
    </citation>
    <scope>NUCLEOTIDE SEQUENCE [LARGE SCALE GENOMIC DNA]</scope>
    <source>
        <strain evidence="2 3">Alg07</strain>
    </source>
</reference>
<feature type="transmembrane region" description="Helical" evidence="1">
    <location>
        <begin position="192"/>
        <end position="213"/>
    </location>
</feature>